<accession>A0A517MQV7</accession>
<reference evidence="7 8" key="1">
    <citation type="submission" date="2019-02" db="EMBL/GenBank/DDBJ databases">
        <title>Deep-cultivation of Planctomycetes and their phenomic and genomic characterization uncovers novel biology.</title>
        <authorList>
            <person name="Wiegand S."/>
            <person name="Jogler M."/>
            <person name="Boedeker C."/>
            <person name="Pinto D."/>
            <person name="Vollmers J."/>
            <person name="Rivas-Marin E."/>
            <person name="Kohn T."/>
            <person name="Peeters S.H."/>
            <person name="Heuer A."/>
            <person name="Rast P."/>
            <person name="Oberbeckmann S."/>
            <person name="Bunk B."/>
            <person name="Jeske O."/>
            <person name="Meyerdierks A."/>
            <person name="Storesund J.E."/>
            <person name="Kallscheuer N."/>
            <person name="Luecker S."/>
            <person name="Lage O.M."/>
            <person name="Pohl T."/>
            <person name="Merkel B.J."/>
            <person name="Hornburger P."/>
            <person name="Mueller R.-W."/>
            <person name="Bruemmer F."/>
            <person name="Labrenz M."/>
            <person name="Spormann A.M."/>
            <person name="Op den Camp H."/>
            <person name="Overmann J."/>
            <person name="Amann R."/>
            <person name="Jetten M.S.M."/>
            <person name="Mascher T."/>
            <person name="Medema M.H."/>
            <person name="Devos D.P."/>
            <person name="Kaster A.-K."/>
            <person name="Ovreas L."/>
            <person name="Rohde M."/>
            <person name="Galperin M.Y."/>
            <person name="Jogler C."/>
        </authorList>
    </citation>
    <scope>NUCLEOTIDE SEQUENCE [LARGE SCALE GENOMIC DNA]</scope>
    <source>
        <strain evidence="7 8">HG15A2</strain>
    </source>
</reference>
<evidence type="ECO:0000256" key="1">
    <source>
        <dbReference type="ARBA" id="ARBA00004613"/>
    </source>
</evidence>
<dbReference type="Pfam" id="PF01345">
    <property type="entry name" value="DUF11"/>
    <property type="match status" value="3"/>
</dbReference>
<feature type="domain" description="DUF11" evidence="5">
    <location>
        <begin position="639"/>
        <end position="750"/>
    </location>
</feature>
<dbReference type="Proteomes" id="UP000319852">
    <property type="component" value="Chromosome"/>
</dbReference>
<evidence type="ECO:0000256" key="4">
    <source>
        <dbReference type="SAM" id="MobiDB-lite"/>
    </source>
</evidence>
<dbReference type="NCBIfam" id="TIGR01451">
    <property type="entry name" value="B_ant_repeat"/>
    <property type="match status" value="3"/>
</dbReference>
<dbReference type="InterPro" id="IPR001434">
    <property type="entry name" value="OmcB-like_DUF11"/>
</dbReference>
<feature type="domain" description="DUF11" evidence="5">
    <location>
        <begin position="761"/>
        <end position="873"/>
    </location>
</feature>
<organism evidence="7 8">
    <name type="scientific">Adhaeretor mobilis</name>
    <dbReference type="NCBI Taxonomy" id="1930276"/>
    <lineage>
        <taxon>Bacteria</taxon>
        <taxon>Pseudomonadati</taxon>
        <taxon>Planctomycetota</taxon>
        <taxon>Planctomycetia</taxon>
        <taxon>Pirellulales</taxon>
        <taxon>Lacipirellulaceae</taxon>
        <taxon>Adhaeretor</taxon>
    </lineage>
</organism>
<evidence type="ECO:0000256" key="2">
    <source>
        <dbReference type="ARBA" id="ARBA00022525"/>
    </source>
</evidence>
<proteinExistence type="predicted"/>
<feature type="region of interest" description="Disordered" evidence="4">
    <location>
        <begin position="151"/>
        <end position="180"/>
    </location>
</feature>
<dbReference type="GO" id="GO:0005576">
    <property type="term" value="C:extracellular region"/>
    <property type="evidence" value="ECO:0007669"/>
    <property type="project" value="UniProtKB-SubCell"/>
</dbReference>
<name>A0A517MQV7_9BACT</name>
<evidence type="ECO:0000313" key="7">
    <source>
        <dbReference type="EMBL" id="QDS97157.1"/>
    </source>
</evidence>
<sequence length="1028" mass="108018">MAPEASNSKPFFPPFFRSRKSVAQPSAAKLGFETLESRQLLAADMADIVGTLYANLQGDNDASNDLPVVNAAAALYKDGGNGVFDGAGSGDDLLVQSGAQTDSNGEYRFEGVGAGRYFVQITPPEGLHFQAGDDVREVLITDQEAEFAEGPAIDNFESEQRVSASPPLPSSDPSRMADSSVLGGERDLFVTLTQGDDRFSAVSLTSGDGLIRLASDTNVTGDAKIVWDGFDNSASGVNATGLGGVDLTEGDGSRMTGLALTVGADHPNSIVKMKIYTDANNWSEYTTVVPETDGGQATKYLIFGFEDTPNSSAGNGADFTNVGAVELTFEGVTAVDGQVSLIGLVGRTTKELDFVVEPKLSLGDHVWADVNNNGIFDPGEQGIADVKLNLYEDVDGNNEYNAAVDSFHSMDVTDSNGHYQFADLFPGKYIVQVAEQNFGDGSPLVGLVSSTGNDPAADPDNDVNGDDNGTGVAGLGVLSKSVTLTGGLEPTNDGDNDPNTNLTLDFGFYGFDLELDKEVNAGDGNQVNPEDRLVYTIDIFNNGPSTAFYARLEDTLASNTQFVSATSSNGATVNHSNGNVTSNLGNIAPGATVTITVIVDVAADATGSIMNTATVIAPNEVYLGNNTDKVTNSVDPLIDLTIDKTDSDDPVKPGQVFDYIIKATNNGPSDATGVQVTDTLPDDVQFVDASQTPVSNSNGVLRFDIGNLASGASRTINISVRVDSDFVGTLLNVAEVSGNETETNYDNNEDDEPTVVIPVIDLQIVKTDSDDPVSPGEGFSYTLEIRNNGPSDATGVTIVDTLPATGVEFQGSATPNSINGREVTFNVGDLASGESRSVDIQVVVDQSFVGTLLNSAEVSANEEETTYANNVDTEETLVVADPVSISGKVYVDRNDNGIFESNERPIPDVIVNLSGRDFQGNSVSLTTVTDAGGMYMFSNLQPGQYNITEQQPTRYRDGQETVGNNDDPSGSSAQGLAALDQFDAEGEVVSSGFGGVELVPGADAYDYNFGELANGGGTKQDYLVRAEW</sequence>
<evidence type="ECO:0000259" key="5">
    <source>
        <dbReference type="Pfam" id="PF01345"/>
    </source>
</evidence>
<gene>
    <name evidence="7" type="primary">sdrF</name>
    <name evidence="7" type="ORF">HG15A2_04170</name>
</gene>
<feature type="compositionally biased region" description="Polar residues" evidence="4">
    <location>
        <begin position="961"/>
        <end position="974"/>
    </location>
</feature>
<protein>
    <submittedName>
        <fullName evidence="7">Serine-aspartate repeat-containing protein F</fullName>
    </submittedName>
</protein>
<feature type="domain" description="SD-repeat containing protein B" evidence="6">
    <location>
        <begin position="885"/>
        <end position="967"/>
    </location>
</feature>
<keyword evidence="2" id="KW-0964">Secreted</keyword>
<evidence type="ECO:0000256" key="3">
    <source>
        <dbReference type="ARBA" id="ARBA00022729"/>
    </source>
</evidence>
<evidence type="ECO:0000259" key="6">
    <source>
        <dbReference type="Pfam" id="PF17210"/>
    </source>
</evidence>
<dbReference type="PANTHER" id="PTHR34819">
    <property type="entry name" value="LARGE CYSTEINE-RICH PERIPLASMIC PROTEIN OMCB"/>
    <property type="match status" value="1"/>
</dbReference>
<dbReference type="Pfam" id="PF17210">
    <property type="entry name" value="SdrD_B"/>
    <property type="match status" value="2"/>
</dbReference>
<dbReference type="Gene3D" id="2.60.40.10">
    <property type="entry name" value="Immunoglobulins"/>
    <property type="match status" value="5"/>
</dbReference>
<dbReference type="SUPFAM" id="SSF117074">
    <property type="entry name" value="Hypothetical protein PA1324"/>
    <property type="match status" value="3"/>
</dbReference>
<dbReference type="InterPro" id="IPR051172">
    <property type="entry name" value="Chlamydia_OmcB"/>
</dbReference>
<dbReference type="InterPro" id="IPR033764">
    <property type="entry name" value="Sdr_B"/>
</dbReference>
<dbReference type="InterPro" id="IPR047589">
    <property type="entry name" value="DUF11_rpt"/>
</dbReference>
<dbReference type="PANTHER" id="PTHR34819:SF3">
    <property type="entry name" value="CELL SURFACE PROTEIN"/>
    <property type="match status" value="1"/>
</dbReference>
<comment type="subcellular location">
    <subcellularLocation>
        <location evidence="1">Secreted</location>
    </subcellularLocation>
</comment>
<dbReference type="RefSeq" id="WP_145057314.1">
    <property type="nucleotide sequence ID" value="NZ_CP036263.1"/>
</dbReference>
<evidence type="ECO:0000313" key="8">
    <source>
        <dbReference type="Proteomes" id="UP000319852"/>
    </source>
</evidence>
<dbReference type="OrthoDB" id="1758300at2"/>
<keyword evidence="8" id="KW-1185">Reference proteome</keyword>
<feature type="region of interest" description="Disordered" evidence="4">
    <location>
        <begin position="955"/>
        <end position="974"/>
    </location>
</feature>
<dbReference type="KEGG" id="amob:HG15A2_04170"/>
<dbReference type="InterPro" id="IPR013783">
    <property type="entry name" value="Ig-like_fold"/>
</dbReference>
<feature type="domain" description="SD-repeat containing protein B" evidence="6">
    <location>
        <begin position="361"/>
        <end position="462"/>
    </location>
</feature>
<feature type="domain" description="DUF11" evidence="5">
    <location>
        <begin position="512"/>
        <end position="631"/>
    </location>
</feature>
<dbReference type="EMBL" id="CP036263">
    <property type="protein sequence ID" value="QDS97157.1"/>
    <property type="molecule type" value="Genomic_DNA"/>
</dbReference>
<dbReference type="AlphaFoldDB" id="A0A517MQV7"/>
<keyword evidence="3" id="KW-0732">Signal</keyword>